<proteinExistence type="inferred from homology"/>
<dbReference type="AlphaFoldDB" id="A0A7W8CXY8"/>
<organism evidence="7 8">
    <name type="scientific">Catenisphaera adipataccumulans</name>
    <dbReference type="NCBI Taxonomy" id="700500"/>
    <lineage>
        <taxon>Bacteria</taxon>
        <taxon>Bacillati</taxon>
        <taxon>Bacillota</taxon>
        <taxon>Erysipelotrichia</taxon>
        <taxon>Erysipelotrichales</taxon>
        <taxon>Erysipelotrichaceae</taxon>
        <taxon>Catenisphaera</taxon>
    </lineage>
</organism>
<protein>
    <recommendedName>
        <fullName evidence="9">BAX inhibitor (BI)-1/YccA family protein</fullName>
    </recommendedName>
</protein>
<evidence type="ECO:0000256" key="5">
    <source>
        <dbReference type="ARBA" id="ARBA00023136"/>
    </source>
</evidence>
<feature type="transmembrane region" description="Helical" evidence="6">
    <location>
        <begin position="165"/>
        <end position="182"/>
    </location>
</feature>
<dbReference type="Proteomes" id="UP000539953">
    <property type="component" value="Unassembled WGS sequence"/>
</dbReference>
<keyword evidence="8" id="KW-1185">Reference proteome</keyword>
<dbReference type="RefSeq" id="WP_183328969.1">
    <property type="nucleotide sequence ID" value="NZ_JACHHK010000007.1"/>
</dbReference>
<keyword evidence="3 6" id="KW-0812">Transmembrane</keyword>
<feature type="transmembrane region" description="Helical" evidence="6">
    <location>
        <begin position="133"/>
        <end position="159"/>
    </location>
</feature>
<feature type="transmembrane region" description="Helical" evidence="6">
    <location>
        <begin position="21"/>
        <end position="48"/>
    </location>
</feature>
<reference evidence="7 8" key="1">
    <citation type="submission" date="2020-08" db="EMBL/GenBank/DDBJ databases">
        <title>Genomic Encyclopedia of Type Strains, Phase IV (KMG-IV): sequencing the most valuable type-strain genomes for metagenomic binning, comparative biology and taxonomic classification.</title>
        <authorList>
            <person name="Goeker M."/>
        </authorList>
    </citation>
    <scope>NUCLEOTIDE SEQUENCE [LARGE SCALE GENOMIC DNA]</scope>
    <source>
        <strain evidence="7 8">DSM 25799</strain>
    </source>
</reference>
<gene>
    <name evidence="7" type="ORF">HNQ47_001711</name>
</gene>
<evidence type="ECO:0000256" key="4">
    <source>
        <dbReference type="ARBA" id="ARBA00022989"/>
    </source>
</evidence>
<dbReference type="CDD" id="cd10432">
    <property type="entry name" value="BI-1-like_bacterial"/>
    <property type="match status" value="1"/>
</dbReference>
<evidence type="ECO:0000256" key="2">
    <source>
        <dbReference type="ARBA" id="ARBA00010350"/>
    </source>
</evidence>
<evidence type="ECO:0000256" key="1">
    <source>
        <dbReference type="ARBA" id="ARBA00004141"/>
    </source>
</evidence>
<evidence type="ECO:0008006" key="9">
    <source>
        <dbReference type="Google" id="ProtNLM"/>
    </source>
</evidence>
<dbReference type="GO" id="GO:0005886">
    <property type="term" value="C:plasma membrane"/>
    <property type="evidence" value="ECO:0007669"/>
    <property type="project" value="TreeGrafter"/>
</dbReference>
<comment type="similarity">
    <text evidence="2 6">Belongs to the BI1 family.</text>
</comment>
<dbReference type="InterPro" id="IPR006214">
    <property type="entry name" value="Bax_inhibitor_1-related"/>
</dbReference>
<evidence type="ECO:0000313" key="8">
    <source>
        <dbReference type="Proteomes" id="UP000539953"/>
    </source>
</evidence>
<dbReference type="PANTHER" id="PTHR23291">
    <property type="entry name" value="BAX INHIBITOR-RELATED"/>
    <property type="match status" value="1"/>
</dbReference>
<comment type="caution">
    <text evidence="7">The sequence shown here is derived from an EMBL/GenBank/DDBJ whole genome shotgun (WGS) entry which is preliminary data.</text>
</comment>
<name>A0A7W8CXY8_9FIRM</name>
<sequence length="230" mass="24986">MSQITNYFSQDDTHQALLSMYSWLGIGLLVTAVTSAVMYSSGAFITMLAMAPSMAWILALVQIGVVVAFSALINRASASTLKVLYIVYALTLGVSLTSLCYVYDLGSIAIAFLVSAVYYGSLVVIGHTTKRNLAGIGTLCLGALVALIICEIVMMIFGVSASTQLLSIIGLLIFTGLTAYDVQRAERLLSLPDGTMISREKMTIYMALELYLDFINIFLYILRIIGRNRD</sequence>
<keyword evidence="4 6" id="KW-1133">Transmembrane helix</keyword>
<feature type="transmembrane region" description="Helical" evidence="6">
    <location>
        <begin position="85"/>
        <end position="102"/>
    </location>
</feature>
<accession>A0A7W8CXY8</accession>
<feature type="transmembrane region" description="Helical" evidence="6">
    <location>
        <begin position="54"/>
        <end position="73"/>
    </location>
</feature>
<dbReference type="Pfam" id="PF01027">
    <property type="entry name" value="Bax1-I"/>
    <property type="match status" value="1"/>
</dbReference>
<keyword evidence="5 6" id="KW-0472">Membrane</keyword>
<evidence type="ECO:0000313" key="7">
    <source>
        <dbReference type="EMBL" id="MBB5183672.1"/>
    </source>
</evidence>
<evidence type="ECO:0000256" key="6">
    <source>
        <dbReference type="RuleBase" id="RU004379"/>
    </source>
</evidence>
<evidence type="ECO:0000256" key="3">
    <source>
        <dbReference type="ARBA" id="ARBA00022692"/>
    </source>
</evidence>
<feature type="transmembrane region" description="Helical" evidence="6">
    <location>
        <begin position="108"/>
        <end position="126"/>
    </location>
</feature>
<dbReference type="EMBL" id="JACHHK010000007">
    <property type="protein sequence ID" value="MBB5183672.1"/>
    <property type="molecule type" value="Genomic_DNA"/>
</dbReference>
<comment type="subcellular location">
    <subcellularLocation>
        <location evidence="1">Membrane</location>
        <topology evidence="1">Multi-pass membrane protein</topology>
    </subcellularLocation>
</comment>
<dbReference type="PANTHER" id="PTHR23291:SF50">
    <property type="entry name" value="PROTEIN LIFEGUARD 4"/>
    <property type="match status" value="1"/>
</dbReference>
<feature type="transmembrane region" description="Helical" evidence="6">
    <location>
        <begin position="203"/>
        <end position="225"/>
    </location>
</feature>